<protein>
    <submittedName>
        <fullName evidence="1">Uncharacterized protein</fullName>
    </submittedName>
</protein>
<accession>A0A2P5HNW2</accession>
<proteinExistence type="predicted"/>
<dbReference type="InParanoid" id="A0A2P5HNW2"/>
<evidence type="ECO:0000313" key="2">
    <source>
        <dbReference type="Proteomes" id="UP000094444"/>
    </source>
</evidence>
<reference evidence="1" key="1">
    <citation type="submission" date="2017-09" db="EMBL/GenBank/DDBJ databases">
        <title>Polyketide synthases of a Diaporthe helianthi virulent isolate.</title>
        <authorList>
            <person name="Baroncelli R."/>
        </authorList>
    </citation>
    <scope>NUCLEOTIDE SEQUENCE [LARGE SCALE GENOMIC DNA]</scope>
    <source>
        <strain evidence="1">7/96</strain>
    </source>
</reference>
<keyword evidence="2" id="KW-1185">Reference proteome</keyword>
<dbReference type="OrthoDB" id="5290015at2759"/>
<name>A0A2P5HNW2_DIAHE</name>
<comment type="caution">
    <text evidence="1">The sequence shown here is derived from an EMBL/GenBank/DDBJ whole genome shotgun (WGS) entry which is preliminary data.</text>
</comment>
<sequence length="315" mass="35861">MPPAAGQNNPAQPVQYEIKAFSLLYATGKTLPNNKPEYAQYLPESRQFTLVADAYRFALDLFTRPDAIVNRITLANRCVKAWKDPELSAKYGNFTWSGDEAKMTQYEERYRRAIHNRPPHVYVRNTRNAFGITTRMNNAKCQLEGNFDPRAMFQIKMSRKLLDALVANDKNLFSPRNIPEEDERAYNARVEKQDAEFQALGFILAVTLFHELHHGFVAYLAGDNDTFTPPTVTYMPQDDDITDGMGESGSFAERNVLGGIVVMDPFPTGNKIGNLELLTEDKLYNISYKSLQNIKKNPHRRTTTICGVKAQFQFK</sequence>
<dbReference type="AlphaFoldDB" id="A0A2P5HNW2"/>
<dbReference type="EMBL" id="MAVT02001128">
    <property type="protein sequence ID" value="POS71942.1"/>
    <property type="molecule type" value="Genomic_DNA"/>
</dbReference>
<gene>
    <name evidence="1" type="ORF">DHEL01_v209668</name>
</gene>
<dbReference type="Proteomes" id="UP000094444">
    <property type="component" value="Unassembled WGS sequence"/>
</dbReference>
<organism evidence="1 2">
    <name type="scientific">Diaporthe helianthi</name>
    <dbReference type="NCBI Taxonomy" id="158607"/>
    <lineage>
        <taxon>Eukaryota</taxon>
        <taxon>Fungi</taxon>
        <taxon>Dikarya</taxon>
        <taxon>Ascomycota</taxon>
        <taxon>Pezizomycotina</taxon>
        <taxon>Sordariomycetes</taxon>
        <taxon>Sordariomycetidae</taxon>
        <taxon>Diaporthales</taxon>
        <taxon>Diaporthaceae</taxon>
        <taxon>Diaporthe</taxon>
    </lineage>
</organism>
<evidence type="ECO:0000313" key="1">
    <source>
        <dbReference type="EMBL" id="POS71942.1"/>
    </source>
</evidence>